<dbReference type="CDD" id="cd09596">
    <property type="entry name" value="M36"/>
    <property type="match status" value="1"/>
</dbReference>
<dbReference type="Proteomes" id="UP000537126">
    <property type="component" value="Unassembled WGS sequence"/>
</dbReference>
<dbReference type="InterPro" id="IPR046450">
    <property type="entry name" value="PA_dom_sf"/>
</dbReference>
<keyword evidence="10" id="KW-0865">Zymogen</keyword>
<evidence type="ECO:0000259" key="12">
    <source>
        <dbReference type="Pfam" id="PF02225"/>
    </source>
</evidence>
<comment type="similarity">
    <text evidence="3">Belongs to the peptidase M36 family.</text>
</comment>
<accession>A0A846MMJ9</accession>
<comment type="caution">
    <text evidence="14">The sequence shown here is derived from an EMBL/GenBank/DDBJ whole genome shotgun (WGS) entry which is preliminary data.</text>
</comment>
<comment type="cofactor">
    <cofactor evidence="1">
        <name>Zn(2+)</name>
        <dbReference type="ChEBI" id="CHEBI:29105"/>
    </cofactor>
</comment>
<dbReference type="GO" id="GO:0006508">
    <property type="term" value="P:proteolysis"/>
    <property type="evidence" value="ECO:0007669"/>
    <property type="project" value="UniProtKB-KW"/>
</dbReference>
<evidence type="ECO:0000256" key="3">
    <source>
        <dbReference type="ARBA" id="ARBA00006006"/>
    </source>
</evidence>
<keyword evidence="11" id="KW-0732">Signal</keyword>
<dbReference type="InterPro" id="IPR026444">
    <property type="entry name" value="Secre_tail"/>
</dbReference>
<dbReference type="Gene3D" id="3.10.170.10">
    <property type="match status" value="1"/>
</dbReference>
<evidence type="ECO:0000256" key="4">
    <source>
        <dbReference type="ARBA" id="ARBA00022525"/>
    </source>
</evidence>
<dbReference type="GO" id="GO:0004222">
    <property type="term" value="F:metalloendopeptidase activity"/>
    <property type="evidence" value="ECO:0007669"/>
    <property type="project" value="InterPro"/>
</dbReference>
<evidence type="ECO:0008006" key="16">
    <source>
        <dbReference type="Google" id="ProtNLM"/>
    </source>
</evidence>
<dbReference type="InterPro" id="IPR050371">
    <property type="entry name" value="Fungal_virulence_M36"/>
</dbReference>
<dbReference type="NCBIfam" id="TIGR04183">
    <property type="entry name" value="Por_Secre_tail"/>
    <property type="match status" value="1"/>
</dbReference>
<feature type="domain" description="PA" evidence="12">
    <location>
        <begin position="439"/>
        <end position="526"/>
    </location>
</feature>
<dbReference type="NCBIfam" id="NF038113">
    <property type="entry name" value="T9SSA_dep_M36"/>
    <property type="match status" value="1"/>
</dbReference>
<dbReference type="GO" id="GO:0008270">
    <property type="term" value="F:zinc ion binding"/>
    <property type="evidence" value="ECO:0007669"/>
    <property type="project" value="InterPro"/>
</dbReference>
<keyword evidence="15" id="KW-1185">Reference proteome</keyword>
<evidence type="ECO:0000313" key="15">
    <source>
        <dbReference type="Proteomes" id="UP000537126"/>
    </source>
</evidence>
<evidence type="ECO:0000313" key="14">
    <source>
        <dbReference type="EMBL" id="NIK72691.1"/>
    </source>
</evidence>
<dbReference type="PANTHER" id="PTHR33478:SF1">
    <property type="entry name" value="EXTRACELLULAR METALLOPROTEINASE MEP"/>
    <property type="match status" value="1"/>
</dbReference>
<evidence type="ECO:0000256" key="6">
    <source>
        <dbReference type="ARBA" id="ARBA00022723"/>
    </source>
</evidence>
<dbReference type="SUPFAM" id="SSF52025">
    <property type="entry name" value="PA domain"/>
    <property type="match status" value="1"/>
</dbReference>
<dbReference type="Pfam" id="PF02225">
    <property type="entry name" value="PA"/>
    <property type="match status" value="1"/>
</dbReference>
<dbReference type="PRINTS" id="PR00999">
    <property type="entry name" value="FUNGALYSIN"/>
</dbReference>
<dbReference type="Gene3D" id="1.10.390.10">
    <property type="entry name" value="Neutral Protease Domain 2"/>
    <property type="match status" value="1"/>
</dbReference>
<feature type="domain" description="Secretion system C-terminal sorting" evidence="13">
    <location>
        <begin position="911"/>
        <end position="987"/>
    </location>
</feature>
<dbReference type="InterPro" id="IPR003137">
    <property type="entry name" value="PA_domain"/>
</dbReference>
<organism evidence="14 15">
    <name type="scientific">Thermonema lapsum</name>
    <dbReference type="NCBI Taxonomy" id="28195"/>
    <lineage>
        <taxon>Bacteria</taxon>
        <taxon>Pseudomonadati</taxon>
        <taxon>Bacteroidota</taxon>
        <taxon>Cytophagia</taxon>
        <taxon>Cytophagales</taxon>
        <taxon>Thermonemataceae</taxon>
        <taxon>Thermonema</taxon>
    </lineage>
</organism>
<protein>
    <recommendedName>
        <fullName evidence="16">Metalloprotease</fullName>
    </recommendedName>
</protein>
<keyword evidence="4" id="KW-0964">Secreted</keyword>
<evidence type="ECO:0000256" key="2">
    <source>
        <dbReference type="ARBA" id="ARBA00004613"/>
    </source>
</evidence>
<keyword evidence="5" id="KW-0645">Protease</keyword>
<evidence type="ECO:0000256" key="9">
    <source>
        <dbReference type="ARBA" id="ARBA00023049"/>
    </source>
</evidence>
<evidence type="ECO:0000259" key="13">
    <source>
        <dbReference type="Pfam" id="PF18962"/>
    </source>
</evidence>
<name>A0A846MMJ9_9BACT</name>
<evidence type="ECO:0000256" key="8">
    <source>
        <dbReference type="ARBA" id="ARBA00022833"/>
    </source>
</evidence>
<dbReference type="PANTHER" id="PTHR33478">
    <property type="entry name" value="EXTRACELLULAR METALLOPROTEINASE MEP"/>
    <property type="match status" value="1"/>
</dbReference>
<comment type="subcellular location">
    <subcellularLocation>
        <location evidence="2">Secreted</location>
    </subcellularLocation>
</comment>
<keyword evidence="7" id="KW-0378">Hydrolase</keyword>
<feature type="signal peptide" evidence="11">
    <location>
        <begin position="1"/>
        <end position="21"/>
    </location>
</feature>
<evidence type="ECO:0000256" key="1">
    <source>
        <dbReference type="ARBA" id="ARBA00001947"/>
    </source>
</evidence>
<keyword evidence="6" id="KW-0479">Metal-binding</keyword>
<gene>
    <name evidence="14" type="ORF">FHS56_000177</name>
</gene>
<proteinExistence type="inferred from homology"/>
<evidence type="ECO:0000256" key="7">
    <source>
        <dbReference type="ARBA" id="ARBA00022801"/>
    </source>
</evidence>
<keyword evidence="9" id="KW-0482">Metalloprotease</keyword>
<dbReference type="GO" id="GO:0005615">
    <property type="term" value="C:extracellular space"/>
    <property type="evidence" value="ECO:0007669"/>
    <property type="project" value="InterPro"/>
</dbReference>
<sequence>MRNSILLSFVFLLFCSLSGLTQQLPEARLEQLNKHFRIATTSQEWEVTHHFVKGDVEYWYLRRMYRGIPVFNRLVTAVYRKGTLVHAAGTPGDITAAQAAKEGSLDAAAAFSKILQYADAAPIGWNIVGEQARGNGAAIVYRQEKTDIETTLRRFWWQEEDGSLRMVWAGAAPSADDTHWWEVLVDASTGNMVQRFDWAAHDHWDLCLEDSNVPAMLPRKHETSTITKKKADGARYNVFALPLESPNHGARSVVIDPADPVASPYGWHDVNGAPGAEYTITRGNNVYAYEDTNADNVPGYSPNGGASLNFDFPLDVGQQRPDLFQDAVITNLFYWNNIIHDVFYHYGFDEVSGNFQQNNYGRGGIGNDAVNAEAQDGSGTNNANFATPPDGNKPRMQMYLWVGNVYDVEITAPASIAGEKQTSRAQFGRQLQTLTAPITAEVVLANDGVDTTTNACSPLVGSVSGKIVLIDRGACTFVTKVKNAQNAGAVAVIIANYEDALLTMGGEDASITIPVVMIKKSDADAIKAALSNNQTVTATIRYDARALDSDLDNGIIVHEYGHGISIRLTGGAAVSSCLNNEEQMGEGWSDWFALMLTMQAGDAATDPRGIGTFVLGQPTTGLGIRPAPYTTNMSVNVFTYANLPSPALSVPHGVGFVWATMLWDLTWKFIDLYGFDPDWINGNKGNNKVLKLVVEALKMQPCNPGFVDGRDAILAADKVLYNGAHEQIIWEAFARRGLGWSASQGSSNSRSDGTAAFDVPPACRANAGYIVPPAGSNSLYLGGDLPAFQHNYLGTSAANSNPGTAYSYTYLLSTAEAPYEILAVAPTGDFDWTGLPKGRYMVWGLSYYNANAQTIETYLSGKSNVSSIQADIDNSVVCAHLSNKNRSGQVVVIEMKDPLGVEEVNQLGIAVYPNPVKNGTIRMNTGQAAGQTIQTRLWGMDGKLLWSDTRRAAKTESLQLPVTVQQGIYVLRVENEKGEYSVLKLIVQ</sequence>
<dbReference type="RefSeq" id="WP_166918005.1">
    <property type="nucleotide sequence ID" value="NZ_JAASRN010000001.1"/>
</dbReference>
<dbReference type="InterPro" id="IPR027268">
    <property type="entry name" value="Peptidase_M4/M1_CTD_sf"/>
</dbReference>
<dbReference type="SUPFAM" id="SSF55486">
    <property type="entry name" value="Metalloproteases ('zincins'), catalytic domain"/>
    <property type="match status" value="1"/>
</dbReference>
<dbReference type="Pfam" id="PF18962">
    <property type="entry name" value="Por_Secre_tail"/>
    <property type="match status" value="1"/>
</dbReference>
<evidence type="ECO:0000256" key="5">
    <source>
        <dbReference type="ARBA" id="ARBA00022670"/>
    </source>
</evidence>
<feature type="chain" id="PRO_5032741945" description="Metalloprotease" evidence="11">
    <location>
        <begin position="22"/>
        <end position="988"/>
    </location>
</feature>
<dbReference type="InterPro" id="IPR001842">
    <property type="entry name" value="Peptidase_M36"/>
</dbReference>
<dbReference type="AlphaFoldDB" id="A0A846MMJ9"/>
<evidence type="ECO:0000256" key="11">
    <source>
        <dbReference type="SAM" id="SignalP"/>
    </source>
</evidence>
<reference evidence="14 15" key="1">
    <citation type="submission" date="2020-03" db="EMBL/GenBank/DDBJ databases">
        <title>Genomic Encyclopedia of Type Strains, Phase IV (KMG-IV): sequencing the most valuable type-strain genomes for metagenomic binning, comparative biology and taxonomic classification.</title>
        <authorList>
            <person name="Goeker M."/>
        </authorList>
    </citation>
    <scope>NUCLEOTIDE SEQUENCE [LARGE SCALE GENOMIC DNA]</scope>
    <source>
        <strain evidence="14 15">DSM 5718</strain>
    </source>
</reference>
<dbReference type="Pfam" id="PF02128">
    <property type="entry name" value="Peptidase_M36"/>
    <property type="match status" value="1"/>
</dbReference>
<evidence type="ECO:0000256" key="10">
    <source>
        <dbReference type="ARBA" id="ARBA00023145"/>
    </source>
</evidence>
<dbReference type="Gene3D" id="3.50.30.30">
    <property type="match status" value="1"/>
</dbReference>
<dbReference type="CDD" id="cd04818">
    <property type="entry name" value="PA_subtilisin_1"/>
    <property type="match status" value="1"/>
</dbReference>
<keyword evidence="8" id="KW-0862">Zinc</keyword>
<dbReference type="EMBL" id="JAASRN010000001">
    <property type="protein sequence ID" value="NIK72691.1"/>
    <property type="molecule type" value="Genomic_DNA"/>
</dbReference>